<sequence>MERFGFHSSFLALTLGLFFMIYLQYSTSCKDSGLQLFNYSNGPNGPSHWGDLNETWRLCKVGMNQSPINISSLEAINDDSLGRLRTNYSRNQPFLASLGPFNVALNFGPDAGGIMVNSTEYILNQYHTHIPSEHILNGTRFPLEIHLVHRTSDGSRIAVISLPYTYGKRDHIFEQVLDMISSLKEKGGTLGSSLNMTDLKISGKAYYRYSGSLTTPPCTEGVVWTVLKEPRTISPEQLSRYQIAFTENNARFTQELNGRPILYHG</sequence>
<comment type="caution">
    <text evidence="1">The sequence shown here is derived from an EMBL/GenBank/DDBJ whole genome shotgun (WGS) entry which is preliminary data.</text>
</comment>
<keyword evidence="2" id="KW-1185">Reference proteome</keyword>
<accession>A0ACC2ATK7</accession>
<dbReference type="Proteomes" id="UP001162992">
    <property type="component" value="Chromosome 19"/>
</dbReference>
<protein>
    <submittedName>
        <fullName evidence="1">Uncharacterized protein</fullName>
    </submittedName>
</protein>
<dbReference type="EMBL" id="CM055110">
    <property type="protein sequence ID" value="KAJ7520870.1"/>
    <property type="molecule type" value="Genomic_DNA"/>
</dbReference>
<gene>
    <name evidence="1" type="ORF">O6H91_19G026800</name>
</gene>
<evidence type="ECO:0000313" key="2">
    <source>
        <dbReference type="Proteomes" id="UP001162992"/>
    </source>
</evidence>
<evidence type="ECO:0000313" key="1">
    <source>
        <dbReference type="EMBL" id="KAJ7520870.1"/>
    </source>
</evidence>
<proteinExistence type="predicted"/>
<organism evidence="1 2">
    <name type="scientific">Diphasiastrum complanatum</name>
    <name type="common">Issler's clubmoss</name>
    <name type="synonym">Lycopodium complanatum</name>
    <dbReference type="NCBI Taxonomy" id="34168"/>
    <lineage>
        <taxon>Eukaryota</taxon>
        <taxon>Viridiplantae</taxon>
        <taxon>Streptophyta</taxon>
        <taxon>Embryophyta</taxon>
        <taxon>Tracheophyta</taxon>
        <taxon>Lycopodiopsida</taxon>
        <taxon>Lycopodiales</taxon>
        <taxon>Lycopodiaceae</taxon>
        <taxon>Lycopodioideae</taxon>
        <taxon>Diphasiastrum</taxon>
    </lineage>
</organism>
<name>A0ACC2ATK7_DIPCM</name>
<reference evidence="2" key="1">
    <citation type="journal article" date="2024" name="Proc. Natl. Acad. Sci. U.S.A.">
        <title>Extraordinary preservation of gene collinearity over three hundred million years revealed in homosporous lycophytes.</title>
        <authorList>
            <person name="Li C."/>
            <person name="Wickell D."/>
            <person name="Kuo L.Y."/>
            <person name="Chen X."/>
            <person name="Nie B."/>
            <person name="Liao X."/>
            <person name="Peng D."/>
            <person name="Ji J."/>
            <person name="Jenkins J."/>
            <person name="Williams M."/>
            <person name="Shu S."/>
            <person name="Plott C."/>
            <person name="Barry K."/>
            <person name="Rajasekar S."/>
            <person name="Grimwood J."/>
            <person name="Han X."/>
            <person name="Sun S."/>
            <person name="Hou Z."/>
            <person name="He W."/>
            <person name="Dai G."/>
            <person name="Sun C."/>
            <person name="Schmutz J."/>
            <person name="Leebens-Mack J.H."/>
            <person name="Li F.W."/>
            <person name="Wang L."/>
        </authorList>
    </citation>
    <scope>NUCLEOTIDE SEQUENCE [LARGE SCALE GENOMIC DNA]</scope>
    <source>
        <strain evidence="2">cv. PW_Plant_1</strain>
    </source>
</reference>